<dbReference type="AlphaFoldDB" id="B2A891"/>
<dbReference type="PANTHER" id="PTHR12677:SF59">
    <property type="entry name" value="GOLGI APPARATUS MEMBRANE PROTEIN TVP38-RELATED"/>
    <property type="match status" value="1"/>
</dbReference>
<reference evidence="8 9" key="1">
    <citation type="submission" date="2008-04" db="EMBL/GenBank/DDBJ databases">
        <title>Complete sequence of chromosome of Natranaerobius thermophilus JW/NM-WN-LF.</title>
        <authorList>
            <consortium name="US DOE Joint Genome Institute"/>
            <person name="Copeland A."/>
            <person name="Lucas S."/>
            <person name="Lapidus A."/>
            <person name="Glavina del Rio T."/>
            <person name="Dalin E."/>
            <person name="Tice H."/>
            <person name="Bruce D."/>
            <person name="Goodwin L."/>
            <person name="Pitluck S."/>
            <person name="Chertkov O."/>
            <person name="Brettin T."/>
            <person name="Detter J.C."/>
            <person name="Han C."/>
            <person name="Kuske C.R."/>
            <person name="Schmutz J."/>
            <person name="Larimer F."/>
            <person name="Land M."/>
            <person name="Hauser L."/>
            <person name="Kyrpides N."/>
            <person name="Lykidis A."/>
            <person name="Mesbah N.M."/>
            <person name="Wiegel J."/>
        </authorList>
    </citation>
    <scope>NUCLEOTIDE SEQUENCE [LARGE SCALE GENOMIC DNA]</scope>
    <source>
        <strain evidence="9">ATCC BAA-1301 / DSM 18059 / JW/NM-WN-LF</strain>
    </source>
</reference>
<dbReference type="OrthoDB" id="9812980at2"/>
<dbReference type="RefSeq" id="WP_012447335.1">
    <property type="nucleotide sequence ID" value="NC_010718.1"/>
</dbReference>
<dbReference type="InterPro" id="IPR015414">
    <property type="entry name" value="TMEM64"/>
</dbReference>
<keyword evidence="4 6" id="KW-1133">Transmembrane helix</keyword>
<accession>B2A891</accession>
<dbReference type="KEGG" id="nth:Nther_0872"/>
<dbReference type="HOGENOM" id="CLU_038944_8_2_9"/>
<dbReference type="EMBL" id="CP001034">
    <property type="protein sequence ID" value="ACB84457.1"/>
    <property type="molecule type" value="Genomic_DNA"/>
</dbReference>
<organism evidence="8 9">
    <name type="scientific">Natranaerobius thermophilus (strain ATCC BAA-1301 / DSM 18059 / JW/NM-WN-LF)</name>
    <dbReference type="NCBI Taxonomy" id="457570"/>
    <lineage>
        <taxon>Bacteria</taxon>
        <taxon>Bacillati</taxon>
        <taxon>Bacillota</taxon>
        <taxon>Clostridia</taxon>
        <taxon>Natranaerobiales</taxon>
        <taxon>Natranaerobiaceae</taxon>
        <taxon>Natranaerobius</taxon>
    </lineage>
</organism>
<feature type="transmembrane region" description="Helical" evidence="6">
    <location>
        <begin position="32"/>
        <end position="50"/>
    </location>
</feature>
<evidence type="ECO:0000256" key="5">
    <source>
        <dbReference type="ARBA" id="ARBA00023136"/>
    </source>
</evidence>
<comment type="similarity">
    <text evidence="6">Belongs to the TVP38/TMEM64 family.</text>
</comment>
<feature type="transmembrane region" description="Helical" evidence="6">
    <location>
        <begin position="62"/>
        <end position="87"/>
    </location>
</feature>
<keyword evidence="5 6" id="KW-0472">Membrane</keyword>
<dbReference type="Proteomes" id="UP000001683">
    <property type="component" value="Chromosome"/>
</dbReference>
<proteinExistence type="inferred from homology"/>
<evidence type="ECO:0000256" key="1">
    <source>
        <dbReference type="ARBA" id="ARBA00004651"/>
    </source>
</evidence>
<gene>
    <name evidence="8" type="ordered locus">Nther_0872</name>
</gene>
<evidence type="ECO:0000259" key="7">
    <source>
        <dbReference type="Pfam" id="PF09335"/>
    </source>
</evidence>
<evidence type="ECO:0000313" key="8">
    <source>
        <dbReference type="EMBL" id="ACB84457.1"/>
    </source>
</evidence>
<evidence type="ECO:0000313" key="9">
    <source>
        <dbReference type="Proteomes" id="UP000001683"/>
    </source>
</evidence>
<protein>
    <recommendedName>
        <fullName evidence="6">TVP38/TMEM64 family membrane protein</fullName>
    </recommendedName>
</protein>
<sequence length="215" mass="24682">MTILRIIIVLLIGVGTGSYYLYLNDIITAENIYLFLENYAYLAPLLYFLIHVIRPFTMLPSSILSVVAGLTFGSWIGFLICITGFLLGTSTAYIMGKVFQLKWLISRYPQSQQLIQVLKENSTDNILLGISLRFVPIFPSDLVSFAFGVCKIRYREFALGTLIGSFPGLFMFYYAGIQFQQQSYFNLILILIAFVILTLIFWKKKQYYKEKFGIK</sequence>
<dbReference type="STRING" id="457570.Nther_0872"/>
<dbReference type="FunCoup" id="B2A891">
    <property type="interactions" value="31"/>
</dbReference>
<keyword evidence="2 6" id="KW-1003">Cell membrane</keyword>
<evidence type="ECO:0000256" key="4">
    <source>
        <dbReference type="ARBA" id="ARBA00022989"/>
    </source>
</evidence>
<feature type="domain" description="VTT" evidence="7">
    <location>
        <begin position="59"/>
        <end position="177"/>
    </location>
</feature>
<keyword evidence="9" id="KW-1185">Reference proteome</keyword>
<comment type="subcellular location">
    <subcellularLocation>
        <location evidence="1 6">Cell membrane</location>
        <topology evidence="1 6">Multi-pass membrane protein</topology>
    </subcellularLocation>
</comment>
<evidence type="ECO:0000256" key="2">
    <source>
        <dbReference type="ARBA" id="ARBA00022475"/>
    </source>
</evidence>
<keyword evidence="3 6" id="KW-0812">Transmembrane</keyword>
<dbReference type="GO" id="GO:0005886">
    <property type="term" value="C:plasma membrane"/>
    <property type="evidence" value="ECO:0007669"/>
    <property type="project" value="UniProtKB-SubCell"/>
</dbReference>
<name>B2A891_NATTJ</name>
<dbReference type="Pfam" id="PF09335">
    <property type="entry name" value="VTT_dom"/>
    <property type="match status" value="1"/>
</dbReference>
<dbReference type="eggNOG" id="COG0398">
    <property type="taxonomic scope" value="Bacteria"/>
</dbReference>
<feature type="transmembrane region" description="Helical" evidence="6">
    <location>
        <begin position="183"/>
        <end position="202"/>
    </location>
</feature>
<dbReference type="InterPro" id="IPR032816">
    <property type="entry name" value="VTT_dom"/>
</dbReference>
<dbReference type="PANTHER" id="PTHR12677">
    <property type="entry name" value="GOLGI APPARATUS MEMBRANE PROTEIN TVP38-RELATED"/>
    <property type="match status" value="1"/>
</dbReference>
<evidence type="ECO:0000256" key="6">
    <source>
        <dbReference type="RuleBase" id="RU366058"/>
    </source>
</evidence>
<feature type="transmembrane region" description="Helical" evidence="6">
    <location>
        <begin position="6"/>
        <end position="23"/>
    </location>
</feature>
<evidence type="ECO:0000256" key="3">
    <source>
        <dbReference type="ARBA" id="ARBA00022692"/>
    </source>
</evidence>
<feature type="transmembrane region" description="Helical" evidence="6">
    <location>
        <begin position="157"/>
        <end position="177"/>
    </location>
</feature>
<dbReference type="InParanoid" id="B2A891"/>
<reference evidence="8 9" key="2">
    <citation type="journal article" date="2011" name="J. Bacteriol.">
        <title>Complete genome sequence of the anaerobic, halophilic alkalithermophile Natranaerobius thermophilus JW/NM-WN-LF.</title>
        <authorList>
            <person name="Zhao B."/>
            <person name="Mesbah N.M."/>
            <person name="Dalin E."/>
            <person name="Goodwin L."/>
            <person name="Nolan M."/>
            <person name="Pitluck S."/>
            <person name="Chertkov O."/>
            <person name="Brettin T.S."/>
            <person name="Han J."/>
            <person name="Larimer F.W."/>
            <person name="Land M.L."/>
            <person name="Hauser L."/>
            <person name="Kyrpides N."/>
            <person name="Wiegel J."/>
        </authorList>
    </citation>
    <scope>NUCLEOTIDE SEQUENCE [LARGE SCALE GENOMIC DNA]</scope>
    <source>
        <strain evidence="9">ATCC BAA-1301 / DSM 18059 / JW/NM-WN-LF</strain>
    </source>
</reference>